<reference evidence="2 3" key="2">
    <citation type="journal article" date="1998" name="Adv. Virus Res.">
        <title>Viruses in marine brown algae.</title>
        <authorList>
            <person name="Muller D.G."/>
            <person name="Kapp M."/>
            <person name="Knippers R."/>
        </authorList>
    </citation>
    <scope>NUCLEOTIDE SEQUENCE [LARGE SCALE GENOMIC DNA]</scope>
    <source>
        <strain evidence="3">Isolate New Zealand/Kaikoura/1988</strain>
    </source>
</reference>
<evidence type="ECO:0000313" key="3">
    <source>
        <dbReference type="Proteomes" id="UP000000864"/>
    </source>
</evidence>
<feature type="transmembrane region" description="Helical" evidence="1">
    <location>
        <begin position="720"/>
        <end position="741"/>
    </location>
</feature>
<reference evidence="2 3" key="4">
    <citation type="journal article" date="2000" name="Virology">
        <title>The brown algal virus EsV-1 particle contains a putative hybrid histidine kinase.</title>
        <authorList>
            <person name="Delaroque N."/>
            <person name="Wolf S."/>
            <person name="Muller D.G."/>
            <person name="Knippers R."/>
        </authorList>
    </citation>
    <scope>NUCLEOTIDE SEQUENCE [LARGE SCALE GENOMIC DNA]</scope>
    <source>
        <strain evidence="3">Isolate New Zealand/Kaikoura/1988</strain>
    </source>
</reference>
<reference evidence="2 3" key="3">
    <citation type="journal article" date="2000" name="Virology">
        <title>Characterization and immunolocalization of major structural proteins in the brown algal virus EsV-1.</title>
        <authorList>
            <person name="Delaroque N."/>
            <person name="Wolf S."/>
            <person name="Muller D.G."/>
            <person name="Knippers R."/>
        </authorList>
    </citation>
    <scope>NUCLEOTIDE SEQUENCE [LARGE SCALE GENOMIC DNA]</scope>
    <source>
        <strain evidence="3">Isolate New Zealand/Kaikoura/1988</strain>
    </source>
</reference>
<accession>Q8QN97</accession>
<keyword evidence="1" id="KW-0812">Transmembrane</keyword>
<proteinExistence type="predicted"/>
<keyword evidence="1" id="KW-1133">Transmembrane helix</keyword>
<gene>
    <name evidence="2" type="primary">ORF 192</name>
</gene>
<evidence type="ECO:0000256" key="1">
    <source>
        <dbReference type="SAM" id="Phobius"/>
    </source>
</evidence>
<name>Q8QN97_ESV1K</name>
<keyword evidence="3" id="KW-1185">Reference proteome</keyword>
<protein>
    <submittedName>
        <fullName evidence="2">EsV-1-192</fullName>
    </submittedName>
</protein>
<dbReference type="KEGG" id="vg:920573"/>
<keyword evidence="1" id="KW-0472">Membrane</keyword>
<reference evidence="2 3" key="1">
    <citation type="journal article" date="1995" name="Virology">
        <title>Coat protein of the Ectocarpus siliculosus virus.</title>
        <authorList>
            <person name="Klein M."/>
            <person name="Lanka S.T."/>
            <person name="Knippers R."/>
            <person name="Muller D.G."/>
        </authorList>
    </citation>
    <scope>NUCLEOTIDE SEQUENCE [LARGE SCALE GENOMIC DNA]</scope>
    <source>
        <strain evidence="3">Isolate New Zealand/Kaikoura/1988</strain>
    </source>
</reference>
<organismHost>
    <name type="scientific">Ectocarpus siliculosus</name>
    <name type="common">Brown alga</name>
    <name type="synonym">Conferva siliculosa</name>
    <dbReference type="NCBI Taxonomy" id="2880"/>
</organismHost>
<dbReference type="EMBL" id="AF204951">
    <property type="protein sequence ID" value="AAK14606.1"/>
    <property type="molecule type" value="Genomic_DNA"/>
</dbReference>
<feature type="transmembrane region" description="Helical" evidence="1">
    <location>
        <begin position="753"/>
        <end position="771"/>
    </location>
</feature>
<dbReference type="Proteomes" id="UP000000864">
    <property type="component" value="Segment"/>
</dbReference>
<sequence length="927" mass="104040">MLIKNAMDELNESLGRNAKKRITDVTLEYFRRELKKPDIGLGSTVFPEPNESDKDVFNAQILFNKLTVKVFLSHNWKSFATVSPGVIPSDFIEVIADAHVMHTIKYPTYKDQSERVHLVETIQEFIDFAWQLIAKVCLPRFETLVHKSPDDLSSANVRKWLPSAPILQQLVAPGTNDIEYFLDPDSRINQELFQAATNIEARYPSISIKVQTGKPEVREFDDGRRDLAKLATLGTDVSWTTAWDMVSSVLKANGIFIYAEIYHDSSTPFQFQYALQNGVELDYTPEDIENINEFMSEVLKDVRSNKNLGSLVGLVRSYILERFPMDIALEGSVKDDATFSTTAVIYTVKDYTSRVGIDNIEFILGRESGNKVAMVLSPDLLIEKASRGHLHFVGDDSIDVSYLGDAPASVVETHENVQRETEDLAKLGKVVDFKESPDSVIQKNGVDLCHTVFGNSDNLFHRQNVTIAVFESLATTEGSGLFGRISDLFADLINHRRRLSSEKGESELDTLLKQLDTLHDIRREYTACSGEEGTCLAIDTIHTTTLLANTALAHLHDLATTKLASLIDKVAGDNVDGWKAFEQARDSNDRHQNKMARAAVTCAALIVENGTYPDIFLAYHARKAQHGSSDRFPLGIGSFVWKLFVDVGDSVKSVAGRKSYFENFSRVILKDHVEDVHSMKVADIIRFGHDVSLCMDVQGGRSIMGAVRGERFFYRHEHVVSWHILMYAVICLICRIIFNFIPGHYNGTQKESVANMLHLLVGISGLIMVLPLEAVRLVVWVGVTYATETFYGALLASSEFPNKVVNWIMRLFSGRETNEYVPLPNQIQSARNASRNNEYVPLPDDIQSARNASRNNEYVPLPNHIQSARNASRNNEYVPLPDHIQSARNASRNNEYVPLPDDIQSARNALRNTGHPVENNWRSAVPQ</sequence>
<evidence type="ECO:0000313" key="2">
    <source>
        <dbReference type="EMBL" id="AAK14606.1"/>
    </source>
</evidence>
<organism evidence="2 3">
    <name type="scientific">Ectocarpus siliculosus virus 1 (isolate New Zealand/Kaikoura/1988)</name>
    <name type="common">EsV-1</name>
    <dbReference type="NCBI Taxonomy" id="654926"/>
    <lineage>
        <taxon>Viruses</taxon>
        <taxon>Varidnaviria</taxon>
        <taxon>Bamfordvirae</taxon>
        <taxon>Nucleocytoviricota</taxon>
        <taxon>Megaviricetes</taxon>
        <taxon>Algavirales</taxon>
        <taxon>Phycodnaviridae</taxon>
        <taxon>Phaeovirus</taxon>
        <taxon>Phaeovirus unasiliculosus</taxon>
        <taxon>Ectocarpus siliculosus virus 1</taxon>
    </lineage>
</organism>